<keyword evidence="2" id="KW-1185">Reference proteome</keyword>
<sequence>MSLKSQHLCNALIRRSLELRALYRHAAAQVSEPGLRTVLHEEALSLTEVISALQTQLRNHAIAPATRSRLIERARQRLDALLLRGMPRSDDAWIRLLARHEESLLFAFERALNRIAPDELTTTLHRQLARLQSIHLDMHSLAKAVGH</sequence>
<proteinExistence type="predicted"/>
<dbReference type="Proteomes" id="UP000267077">
    <property type="component" value="Unassembled WGS sequence"/>
</dbReference>
<evidence type="ECO:0000313" key="2">
    <source>
        <dbReference type="Proteomes" id="UP000267077"/>
    </source>
</evidence>
<gene>
    <name evidence="1" type="ORF">EKH79_09860</name>
</gene>
<dbReference type="EMBL" id="RYZR01000005">
    <property type="protein sequence ID" value="RUL64332.1"/>
    <property type="molecule type" value="Genomic_DNA"/>
</dbReference>
<evidence type="ECO:0000313" key="1">
    <source>
        <dbReference type="EMBL" id="RUL64332.1"/>
    </source>
</evidence>
<dbReference type="Gene3D" id="1.20.1260.10">
    <property type="match status" value="1"/>
</dbReference>
<comment type="caution">
    <text evidence="1">The sequence shown here is derived from an EMBL/GenBank/DDBJ whole genome shotgun (WGS) entry which is preliminary data.</text>
</comment>
<dbReference type="InterPro" id="IPR012347">
    <property type="entry name" value="Ferritin-like"/>
</dbReference>
<name>A0A3S0REL1_9GAMM</name>
<dbReference type="AlphaFoldDB" id="A0A3S0REL1"/>
<dbReference type="OrthoDB" id="5952182at2"/>
<reference evidence="1 2" key="1">
    <citation type="submission" date="2018-12" db="EMBL/GenBank/DDBJ databases">
        <title>Dyella dinghuensis sp. nov. DHOA06 and Dyella choica sp. nov. 4M-K27, isolated from forest soil.</title>
        <authorList>
            <person name="Qiu L.-H."/>
            <person name="Gao Z.-H."/>
        </authorList>
    </citation>
    <scope>NUCLEOTIDE SEQUENCE [LARGE SCALE GENOMIC DNA]</scope>
    <source>
        <strain evidence="1 2">DHOA06</strain>
    </source>
</reference>
<protein>
    <submittedName>
        <fullName evidence="1">DUF2383 domain-containing protein</fullName>
    </submittedName>
</protein>
<dbReference type="RefSeq" id="WP_126673612.1">
    <property type="nucleotide sequence ID" value="NZ_RYZR01000005.1"/>
</dbReference>
<accession>A0A3S0REL1</accession>
<organism evidence="1 2">
    <name type="scientific">Dyella dinghuensis</name>
    <dbReference type="NCBI Taxonomy" id="1920169"/>
    <lineage>
        <taxon>Bacteria</taxon>
        <taxon>Pseudomonadati</taxon>
        <taxon>Pseudomonadota</taxon>
        <taxon>Gammaproteobacteria</taxon>
        <taxon>Lysobacterales</taxon>
        <taxon>Rhodanobacteraceae</taxon>
        <taxon>Dyella</taxon>
    </lineage>
</organism>